<reference evidence="1" key="2">
    <citation type="submission" date="2016-05" db="EMBL/GenBank/DDBJ databases">
        <title>Comparative analysis highlights variable genome content of wheat rusts and divergence of the mating loci.</title>
        <authorList>
            <person name="Cuomo C.A."/>
            <person name="Bakkeren G."/>
            <person name="Szabo L."/>
            <person name="Khalil H."/>
            <person name="Joly D."/>
            <person name="Goldberg J."/>
            <person name="Young S."/>
            <person name="Zeng Q."/>
            <person name="Fellers J."/>
        </authorList>
    </citation>
    <scope>NUCLEOTIDE SEQUENCE [LARGE SCALE GENOMIC DNA]</scope>
    <source>
        <strain evidence="1">1-1 BBBD Race 1</strain>
    </source>
</reference>
<reference evidence="1" key="1">
    <citation type="submission" date="2009-11" db="EMBL/GenBank/DDBJ databases">
        <authorList>
            <consortium name="The Broad Institute Genome Sequencing Platform"/>
            <person name="Ward D."/>
            <person name="Feldgarden M."/>
            <person name="Earl A."/>
            <person name="Young S.K."/>
            <person name="Zeng Q."/>
            <person name="Koehrsen M."/>
            <person name="Alvarado L."/>
            <person name="Berlin A."/>
            <person name="Bochicchio J."/>
            <person name="Borenstein D."/>
            <person name="Chapman S.B."/>
            <person name="Chen Z."/>
            <person name="Engels R."/>
            <person name="Freedman E."/>
            <person name="Gellesch M."/>
            <person name="Goldberg J."/>
            <person name="Griggs A."/>
            <person name="Gujja S."/>
            <person name="Heilman E."/>
            <person name="Heiman D."/>
            <person name="Hepburn T."/>
            <person name="Howarth C."/>
            <person name="Jen D."/>
            <person name="Larson L."/>
            <person name="Lewis B."/>
            <person name="Mehta T."/>
            <person name="Park D."/>
            <person name="Pearson M."/>
            <person name="Roberts A."/>
            <person name="Saif S."/>
            <person name="Shea T."/>
            <person name="Shenoy N."/>
            <person name="Sisk P."/>
            <person name="Stolte C."/>
            <person name="Sykes S."/>
            <person name="Thomson T."/>
            <person name="Walk T."/>
            <person name="White J."/>
            <person name="Yandava C."/>
            <person name="Izard J."/>
            <person name="Baranova O.V."/>
            <person name="Blanton J.M."/>
            <person name="Tanner A.C."/>
            <person name="Dewhirst F.E."/>
            <person name="Haas B."/>
            <person name="Nusbaum C."/>
            <person name="Birren B."/>
        </authorList>
    </citation>
    <scope>NUCLEOTIDE SEQUENCE [LARGE SCALE GENOMIC DNA]</scope>
    <source>
        <strain evidence="1">1-1 BBBD Race 1</strain>
    </source>
</reference>
<keyword evidence="3" id="KW-1185">Reference proteome</keyword>
<dbReference type="VEuPathDB" id="FungiDB:PTTG_27595"/>
<reference evidence="2" key="4">
    <citation type="submission" date="2025-05" db="UniProtKB">
        <authorList>
            <consortium name="EnsemblFungi"/>
        </authorList>
    </citation>
    <scope>IDENTIFICATION</scope>
    <source>
        <strain evidence="2">isolate 1-1 / race 1 (BBBD)</strain>
    </source>
</reference>
<dbReference type="EnsemblFungi" id="PTTG_27595-t43_1">
    <property type="protein sequence ID" value="PTTG_27595-t43_1-p1"/>
    <property type="gene ID" value="PTTG_27595"/>
</dbReference>
<proteinExistence type="predicted"/>
<evidence type="ECO:0000313" key="1">
    <source>
        <dbReference type="EMBL" id="OAV92552.1"/>
    </source>
</evidence>
<organism evidence="1">
    <name type="scientific">Puccinia triticina (isolate 1-1 / race 1 (BBBD))</name>
    <name type="common">Brown leaf rust fungus</name>
    <dbReference type="NCBI Taxonomy" id="630390"/>
    <lineage>
        <taxon>Eukaryota</taxon>
        <taxon>Fungi</taxon>
        <taxon>Dikarya</taxon>
        <taxon>Basidiomycota</taxon>
        <taxon>Pucciniomycotina</taxon>
        <taxon>Pucciniomycetes</taxon>
        <taxon>Pucciniales</taxon>
        <taxon>Pucciniaceae</taxon>
        <taxon>Puccinia</taxon>
    </lineage>
</organism>
<evidence type="ECO:0000313" key="2">
    <source>
        <dbReference type="EnsemblFungi" id="PTTG_27595-t43_1-p1"/>
    </source>
</evidence>
<protein>
    <submittedName>
        <fullName evidence="1 2">Uncharacterized protein</fullName>
    </submittedName>
</protein>
<sequence length="423" mass="48386">MPSRKKNAGATKKHTARLNHRLKGDLVIEGFRRLADIGIRGVDDWESVDGPGSPSKLFDYPGTSTENINLQLHSWILPLLRHQLVALLPLLEPAQLRKRPVTTLKLISELQVAIAHSMTRVHAALALIHPRPLSSNNRTDDGHLKQFKTFRLHTLMYVTGALIHDPIHFFQSAGEHIKQIGFSTKQSTDQVGAAASYLEYHEDTLHSLDVAMECTEVESEMQFIEDYWCDEKAWINVLLGENLRMIDPTVHAEDDIQITRALPWNTAEVVCGPLLELLKLLVPIWKLFRTLYRTLQKIIDREELPTYSDMNSRQLSCLCQFPEDTARHLQEILELLHEANGEISPIATREICDLILDSCECISDRLSAVLLIALLHLVPMIPEDDGLPDQNYYQSWFRMWHDLMILAFDHFLASLRRFRETAS</sequence>
<gene>
    <name evidence="1" type="ORF">PTTG_27595</name>
</gene>
<dbReference type="Proteomes" id="UP000005240">
    <property type="component" value="Unassembled WGS sequence"/>
</dbReference>
<accession>A0A180GJP3</accession>
<dbReference type="PANTHER" id="PTHR33069">
    <property type="entry name" value="CHROMOSOME 7, WHOLE GENOME SHOTGUN SEQUENCE-RELATED"/>
    <property type="match status" value="1"/>
</dbReference>
<dbReference type="AlphaFoldDB" id="A0A180GJP3"/>
<dbReference type="EMBL" id="ADAS02000062">
    <property type="protein sequence ID" value="OAV92552.1"/>
    <property type="molecule type" value="Genomic_DNA"/>
</dbReference>
<reference evidence="2 3" key="3">
    <citation type="journal article" date="2017" name="G3 (Bethesda)">
        <title>Comparative analysis highlights variable genome content of wheat rusts and divergence of the mating loci.</title>
        <authorList>
            <person name="Cuomo C.A."/>
            <person name="Bakkeren G."/>
            <person name="Khalil H.B."/>
            <person name="Panwar V."/>
            <person name="Joly D."/>
            <person name="Linning R."/>
            <person name="Sakthikumar S."/>
            <person name="Song X."/>
            <person name="Adiconis X."/>
            <person name="Fan L."/>
            <person name="Goldberg J.M."/>
            <person name="Levin J.Z."/>
            <person name="Young S."/>
            <person name="Zeng Q."/>
            <person name="Anikster Y."/>
            <person name="Bruce M."/>
            <person name="Wang M."/>
            <person name="Yin C."/>
            <person name="McCallum B."/>
            <person name="Szabo L.J."/>
            <person name="Hulbert S."/>
            <person name="Chen X."/>
            <person name="Fellers J.P."/>
        </authorList>
    </citation>
    <scope>NUCLEOTIDE SEQUENCE</scope>
    <source>
        <strain evidence="3">Isolate 1-1 / race 1 (BBBD)</strain>
        <strain evidence="2">isolate 1-1 / race 1 (BBBD)</strain>
    </source>
</reference>
<name>A0A180GJP3_PUCT1</name>
<dbReference type="PANTHER" id="PTHR33069:SF3">
    <property type="entry name" value="DYNEIN HEAVY CHAIN TAIL DOMAIN-CONTAINING PROTEIN"/>
    <property type="match status" value="1"/>
</dbReference>
<evidence type="ECO:0000313" key="3">
    <source>
        <dbReference type="Proteomes" id="UP000005240"/>
    </source>
</evidence>